<keyword evidence="4" id="KW-1185">Reference proteome</keyword>
<evidence type="ECO:0000313" key="4">
    <source>
        <dbReference type="Proteomes" id="UP000552615"/>
    </source>
</evidence>
<dbReference type="AlphaFoldDB" id="A0A7Y0FKK2"/>
<evidence type="ECO:0000313" key="3">
    <source>
        <dbReference type="EMBL" id="NML59277.1"/>
    </source>
</evidence>
<sequence>MKKLAFLLAATASISFTYAQKVSEKEVPAVVKSALQKEFPTIKTIRWEKEKDNFEAGFIQDHKDYSVLINPSGNILETEKAIPVNMLPEKARAYIHQNYPSKKIAESAKITDAKGNLTYEAEVGKKDLIFDSKGHFIKVAQ</sequence>
<feature type="signal peptide" evidence="1">
    <location>
        <begin position="1"/>
        <end position="19"/>
    </location>
</feature>
<organism evidence="3 4">
    <name type="scientific">Chryseobacterium cheonjiense</name>
    <dbReference type="NCBI Taxonomy" id="2728845"/>
    <lineage>
        <taxon>Bacteria</taxon>
        <taxon>Pseudomonadati</taxon>
        <taxon>Bacteroidota</taxon>
        <taxon>Flavobacteriia</taxon>
        <taxon>Flavobacteriales</taxon>
        <taxon>Weeksellaceae</taxon>
        <taxon>Chryseobacterium group</taxon>
        <taxon>Chryseobacterium</taxon>
    </lineage>
</organism>
<gene>
    <name evidence="3" type="ORF">HHL20_18275</name>
</gene>
<keyword evidence="1" id="KW-0732">Signal</keyword>
<evidence type="ECO:0000259" key="2">
    <source>
        <dbReference type="Pfam" id="PF11396"/>
    </source>
</evidence>
<name>A0A7Y0FKK2_9FLAO</name>
<evidence type="ECO:0000256" key="1">
    <source>
        <dbReference type="SAM" id="SignalP"/>
    </source>
</evidence>
<feature type="chain" id="PRO_5030630900" description="Putative beta-lactamase-inhibitor-like PepSY-like domain-containing protein" evidence="1">
    <location>
        <begin position="20"/>
        <end position="141"/>
    </location>
</feature>
<dbReference type="SUPFAM" id="SSF160574">
    <property type="entry name" value="BT0923-like"/>
    <property type="match status" value="1"/>
</dbReference>
<reference evidence="3 4" key="1">
    <citation type="submission" date="2020-04" db="EMBL/GenBank/DDBJ databases">
        <title>Chryseobacterium sp. RJ-7-14 sp. nov., isolated from Jeju soil.</title>
        <authorList>
            <person name="Dahal R.H."/>
            <person name="Chaudhary D.K."/>
        </authorList>
    </citation>
    <scope>NUCLEOTIDE SEQUENCE [LARGE SCALE GENOMIC DNA]</scope>
    <source>
        <strain evidence="3 4">RJ-7-14</strain>
    </source>
</reference>
<dbReference type="EMBL" id="JABBGF010000004">
    <property type="protein sequence ID" value="NML59277.1"/>
    <property type="molecule type" value="Genomic_DNA"/>
</dbReference>
<accession>A0A7Y0FKK2</accession>
<feature type="domain" description="Putative beta-lactamase-inhibitor-like PepSY-like" evidence="2">
    <location>
        <begin position="70"/>
        <end position="138"/>
    </location>
</feature>
<dbReference type="RefSeq" id="WP_050009682.1">
    <property type="nucleotide sequence ID" value="NZ_JABBGF010000004.1"/>
</dbReference>
<proteinExistence type="predicted"/>
<dbReference type="Gene3D" id="3.10.450.360">
    <property type="match status" value="1"/>
</dbReference>
<dbReference type="Pfam" id="PF11396">
    <property type="entry name" value="PepSY_like"/>
    <property type="match status" value="1"/>
</dbReference>
<comment type="caution">
    <text evidence="3">The sequence shown here is derived from an EMBL/GenBank/DDBJ whole genome shotgun (WGS) entry which is preliminary data.</text>
</comment>
<dbReference type="Proteomes" id="UP000552615">
    <property type="component" value="Unassembled WGS sequence"/>
</dbReference>
<protein>
    <recommendedName>
        <fullName evidence="2">Putative beta-lactamase-inhibitor-like PepSY-like domain-containing protein</fullName>
    </recommendedName>
</protein>
<dbReference type="InterPro" id="IPR021533">
    <property type="entry name" value="PepSY-like"/>
</dbReference>